<organism evidence="9 10">
    <name type="scientific">Riccia sorocarpa</name>
    <dbReference type="NCBI Taxonomy" id="122646"/>
    <lineage>
        <taxon>Eukaryota</taxon>
        <taxon>Viridiplantae</taxon>
        <taxon>Streptophyta</taxon>
        <taxon>Embryophyta</taxon>
        <taxon>Marchantiophyta</taxon>
        <taxon>Marchantiopsida</taxon>
        <taxon>Marchantiidae</taxon>
        <taxon>Marchantiales</taxon>
        <taxon>Ricciaceae</taxon>
        <taxon>Riccia</taxon>
    </lineage>
</organism>
<keyword evidence="2 8" id="KW-0812">Transmembrane</keyword>
<gene>
    <name evidence="9" type="ORF">R1sor_014528</name>
</gene>
<feature type="transmembrane region" description="Helical" evidence="8">
    <location>
        <begin position="339"/>
        <end position="359"/>
    </location>
</feature>
<dbReference type="GO" id="GO:0000139">
    <property type="term" value="C:Golgi membrane"/>
    <property type="evidence" value="ECO:0007669"/>
    <property type="project" value="UniProtKB-SubCell"/>
</dbReference>
<evidence type="ECO:0000256" key="3">
    <source>
        <dbReference type="ARBA" id="ARBA00022989"/>
    </source>
</evidence>
<feature type="region of interest" description="Disordered" evidence="7">
    <location>
        <begin position="159"/>
        <end position="182"/>
    </location>
</feature>
<dbReference type="Pfam" id="PF09787">
    <property type="entry name" value="Golgin_A5"/>
    <property type="match status" value="1"/>
</dbReference>
<evidence type="ECO:0000313" key="10">
    <source>
        <dbReference type="Proteomes" id="UP001633002"/>
    </source>
</evidence>
<protein>
    <recommendedName>
        <fullName evidence="11">Protein CASP</fullName>
    </recommendedName>
</protein>
<dbReference type="InterPro" id="IPR019177">
    <property type="entry name" value="Golgin_subfamily_A_member_5"/>
</dbReference>
<evidence type="ECO:0000256" key="5">
    <source>
        <dbReference type="ARBA" id="ARBA00023054"/>
    </source>
</evidence>
<evidence type="ECO:0008006" key="11">
    <source>
        <dbReference type="Google" id="ProtNLM"/>
    </source>
</evidence>
<accession>A0ABD3HFS0</accession>
<evidence type="ECO:0000256" key="6">
    <source>
        <dbReference type="ARBA" id="ARBA00023136"/>
    </source>
</evidence>
<comment type="subcellular location">
    <subcellularLocation>
        <location evidence="1">Golgi apparatus membrane</location>
    </subcellularLocation>
</comment>
<dbReference type="PANTHER" id="PTHR37761">
    <property type="entry name" value="OS09G0108400 PROTEIN"/>
    <property type="match status" value="1"/>
</dbReference>
<evidence type="ECO:0000256" key="2">
    <source>
        <dbReference type="ARBA" id="ARBA00022692"/>
    </source>
</evidence>
<keyword evidence="10" id="KW-1185">Reference proteome</keyword>
<dbReference type="Proteomes" id="UP001633002">
    <property type="component" value="Unassembled WGS sequence"/>
</dbReference>
<dbReference type="PANTHER" id="PTHR37761:SF2">
    <property type="entry name" value="OS09G0108400 PROTEIN"/>
    <property type="match status" value="1"/>
</dbReference>
<evidence type="ECO:0000256" key="4">
    <source>
        <dbReference type="ARBA" id="ARBA00023034"/>
    </source>
</evidence>
<evidence type="ECO:0000256" key="8">
    <source>
        <dbReference type="SAM" id="Phobius"/>
    </source>
</evidence>
<evidence type="ECO:0000256" key="1">
    <source>
        <dbReference type="ARBA" id="ARBA00004394"/>
    </source>
</evidence>
<keyword evidence="3 8" id="KW-1133">Transmembrane helix</keyword>
<evidence type="ECO:0000256" key="7">
    <source>
        <dbReference type="SAM" id="MobiDB-lite"/>
    </source>
</evidence>
<proteinExistence type="predicted"/>
<keyword evidence="6 8" id="KW-0472">Membrane</keyword>
<name>A0ABD3HFS0_9MARC</name>
<comment type="caution">
    <text evidence="9">The sequence shown here is derived from an EMBL/GenBank/DDBJ whole genome shotgun (WGS) entry which is preliminary data.</text>
</comment>
<sequence>MAGLFAWAADVVGGGNLEDNEEARKPVPLLLTPQQTHYLSELDVKAATLQQTVQVLRQRVGPGAQGFAERMPHLHADSVAAQSALALEVQAHNATRLQIQTRENSLRAENEAYAKEIAARQNEARDKEQEAKELQHTLQEMENKEKTLTNELEKLRAAVAEKDELSTQEEEESTAVDGDRESVLQNELKQLRSELEMWEVKVTKLEKEVASAQQKASRWPSPAQREKELERKLRNLTEQLVTKQAQAESLASERNALELRLEQLNEARRHVQATGTVDAKRNKIGRPSTSYSGGDESKIRGLPVRQRASKAVTDNVASVARTVDAFSLSAGSHLWRNKVLRSLTVAYILGLHIAAFIILTGRMHRQFRPAMAKELP</sequence>
<keyword evidence="5" id="KW-0175">Coiled coil</keyword>
<evidence type="ECO:0000313" key="9">
    <source>
        <dbReference type="EMBL" id="KAL3688219.1"/>
    </source>
</evidence>
<keyword evidence="4" id="KW-0333">Golgi apparatus</keyword>
<dbReference type="AlphaFoldDB" id="A0ABD3HFS0"/>
<reference evidence="9 10" key="1">
    <citation type="submission" date="2024-09" db="EMBL/GenBank/DDBJ databases">
        <title>Chromosome-scale assembly of Riccia sorocarpa.</title>
        <authorList>
            <person name="Paukszto L."/>
        </authorList>
    </citation>
    <scope>NUCLEOTIDE SEQUENCE [LARGE SCALE GENOMIC DNA]</scope>
    <source>
        <strain evidence="9">LP-2024</strain>
        <tissue evidence="9">Aerial parts of the thallus</tissue>
    </source>
</reference>
<dbReference type="EMBL" id="JBJQOH010000004">
    <property type="protein sequence ID" value="KAL3688219.1"/>
    <property type="molecule type" value="Genomic_DNA"/>
</dbReference>